<dbReference type="InterPro" id="IPR050343">
    <property type="entry name" value="RsuA_PseudoU_synthase"/>
</dbReference>
<dbReference type="SMART" id="SM00363">
    <property type="entry name" value="S4"/>
    <property type="match status" value="1"/>
</dbReference>
<evidence type="ECO:0000256" key="5">
    <source>
        <dbReference type="RuleBase" id="RU003887"/>
    </source>
</evidence>
<dbReference type="EC" id="5.4.99.-" evidence="5"/>
<dbReference type="GO" id="GO:0005829">
    <property type="term" value="C:cytosol"/>
    <property type="evidence" value="ECO:0007669"/>
    <property type="project" value="UniProtKB-ARBA"/>
</dbReference>
<dbReference type="KEGG" id="cad:Curi_c14280"/>
<dbReference type="FunFam" id="3.10.290.10:FF:000003">
    <property type="entry name" value="Pseudouridine synthase"/>
    <property type="match status" value="1"/>
</dbReference>
<dbReference type="Gene3D" id="3.10.290.10">
    <property type="entry name" value="RNA-binding S4 domain"/>
    <property type="match status" value="1"/>
</dbReference>
<dbReference type="PROSITE" id="PS50889">
    <property type="entry name" value="S4"/>
    <property type="match status" value="1"/>
</dbReference>
<dbReference type="InterPro" id="IPR018496">
    <property type="entry name" value="PsdUridine_synth_RsuA/RluB_CS"/>
</dbReference>
<dbReference type="Pfam" id="PF01479">
    <property type="entry name" value="S4"/>
    <property type="match status" value="1"/>
</dbReference>
<dbReference type="SUPFAM" id="SSF55120">
    <property type="entry name" value="Pseudouridine synthase"/>
    <property type="match status" value="1"/>
</dbReference>
<sequence length="235" mass="27010">MRLQKFMAQCGVASRRKSEEIIQEGRVKVNGIIVKELGVSIDSLEDNITVDDKRIKPEGNKVYIALNKPTGYITTVSDQFGRKTVIDLISDIKERVYPIGRLDSDTSGLLLLTNDGDLAYKITHPKHEISKKYIAKVKGIPKEHKLKQFREGLKIDDYITSKAKVKIINEFEGNSILEIEIHEGKNRQVRKMCEKIGHEVIELERIAIGEINLKKIPLGKWRFLEKKEIEYLKRQ</sequence>
<dbReference type="InterPro" id="IPR036986">
    <property type="entry name" value="S4_RNA-bd_sf"/>
</dbReference>
<keyword evidence="3 5" id="KW-0413">Isomerase</keyword>
<dbReference type="NCBIfam" id="TIGR00093">
    <property type="entry name" value="pseudouridine synthase"/>
    <property type="match status" value="1"/>
</dbReference>
<dbReference type="SUPFAM" id="SSF55174">
    <property type="entry name" value="Alpha-L RNA-binding motif"/>
    <property type="match status" value="1"/>
</dbReference>
<evidence type="ECO:0000313" key="7">
    <source>
        <dbReference type="EMBL" id="AFS78438.1"/>
    </source>
</evidence>
<keyword evidence="8" id="KW-1185">Reference proteome</keyword>
<dbReference type="OrthoDB" id="9807213at2"/>
<feature type="domain" description="RNA-binding S4" evidence="6">
    <location>
        <begin position="1"/>
        <end position="60"/>
    </location>
</feature>
<dbReference type="GO" id="GO:0000455">
    <property type="term" value="P:enzyme-directed rRNA pseudouridine synthesis"/>
    <property type="evidence" value="ECO:0007669"/>
    <property type="project" value="UniProtKB-ARBA"/>
</dbReference>
<dbReference type="CDD" id="cd02870">
    <property type="entry name" value="PseudoU_synth_RsuA_like"/>
    <property type="match status" value="1"/>
</dbReference>
<name>K0AXB2_GOTA9</name>
<dbReference type="AlphaFoldDB" id="K0AXB2"/>
<dbReference type="PATRIC" id="fig|1128398.3.peg.1456"/>
<dbReference type="Proteomes" id="UP000006094">
    <property type="component" value="Chromosome"/>
</dbReference>
<dbReference type="FunFam" id="3.30.70.1560:FF:000001">
    <property type="entry name" value="Pseudouridine synthase"/>
    <property type="match status" value="1"/>
</dbReference>
<dbReference type="eggNOG" id="COG1187">
    <property type="taxonomic scope" value="Bacteria"/>
</dbReference>
<proteinExistence type="inferred from homology"/>
<dbReference type="GO" id="GO:0003723">
    <property type="term" value="F:RNA binding"/>
    <property type="evidence" value="ECO:0007669"/>
    <property type="project" value="UniProtKB-KW"/>
</dbReference>
<comment type="similarity">
    <text evidence="1 5">Belongs to the pseudouridine synthase RsuA family.</text>
</comment>
<dbReference type="CDD" id="cd00165">
    <property type="entry name" value="S4"/>
    <property type="match status" value="1"/>
</dbReference>
<dbReference type="InterPro" id="IPR020103">
    <property type="entry name" value="PsdUridine_synth_cat_dom_sf"/>
</dbReference>
<evidence type="ECO:0000259" key="6">
    <source>
        <dbReference type="SMART" id="SM00363"/>
    </source>
</evidence>
<dbReference type="InterPro" id="IPR002942">
    <property type="entry name" value="S4_RNA-bd"/>
</dbReference>
<dbReference type="Pfam" id="PF00849">
    <property type="entry name" value="PseudoU_synth_2"/>
    <property type="match status" value="1"/>
</dbReference>
<dbReference type="InterPro" id="IPR000748">
    <property type="entry name" value="PsdUridine_synth_RsuA/RluB/E/F"/>
</dbReference>
<reference evidence="7 8" key="1">
    <citation type="journal article" date="2012" name="PLoS ONE">
        <title>The purine-utilizing bacterium Clostridium acidurici 9a: a genome-guided metabolic reconsideration.</title>
        <authorList>
            <person name="Hartwich K."/>
            <person name="Poehlein A."/>
            <person name="Daniel R."/>
        </authorList>
    </citation>
    <scope>NUCLEOTIDE SEQUENCE [LARGE SCALE GENOMIC DNA]</scope>
    <source>
        <strain evidence="8">ATCC 7906 / DSM 604 / BCRC 14475 / CIP 104303 / KCTC 5404 / NCIMB 10678 / 9a</strain>
    </source>
</reference>
<keyword evidence="2 4" id="KW-0694">RNA-binding</keyword>
<evidence type="ECO:0000256" key="3">
    <source>
        <dbReference type="ARBA" id="ARBA00023235"/>
    </source>
</evidence>
<dbReference type="GO" id="GO:0120159">
    <property type="term" value="F:rRNA pseudouridine synthase activity"/>
    <property type="evidence" value="ECO:0007669"/>
    <property type="project" value="UniProtKB-ARBA"/>
</dbReference>
<dbReference type="Gene3D" id="3.30.70.580">
    <property type="entry name" value="Pseudouridine synthase I, catalytic domain, N-terminal subdomain"/>
    <property type="match status" value="1"/>
</dbReference>
<organism evidence="7 8">
    <name type="scientific">Gottschalkia acidurici (strain ATCC 7906 / DSM 604 / BCRC 14475 / CIP 104303 / KCTC 5404 / NCIMB 10678 / 9a)</name>
    <name type="common">Clostridium acidurici</name>
    <dbReference type="NCBI Taxonomy" id="1128398"/>
    <lineage>
        <taxon>Bacteria</taxon>
        <taxon>Bacillati</taxon>
        <taxon>Bacillota</taxon>
        <taxon>Tissierellia</taxon>
        <taxon>Tissierellales</taxon>
        <taxon>Gottschalkiaceae</taxon>
        <taxon>Gottschalkia</taxon>
    </lineage>
</organism>
<dbReference type="InterPro" id="IPR020094">
    <property type="entry name" value="TruA/RsuA/RluB/E/F_N"/>
</dbReference>
<dbReference type="RefSeq" id="WP_014967575.1">
    <property type="nucleotide sequence ID" value="NC_018664.1"/>
</dbReference>
<dbReference type="EMBL" id="CP003326">
    <property type="protein sequence ID" value="AFS78438.1"/>
    <property type="molecule type" value="Genomic_DNA"/>
</dbReference>
<gene>
    <name evidence="7" type="primary">rluB2</name>
    <name evidence="7" type="ordered locus">Curi_c14280</name>
</gene>
<evidence type="ECO:0000256" key="2">
    <source>
        <dbReference type="ARBA" id="ARBA00022884"/>
    </source>
</evidence>
<dbReference type="PANTHER" id="PTHR47683">
    <property type="entry name" value="PSEUDOURIDINE SYNTHASE FAMILY PROTEIN-RELATED"/>
    <property type="match status" value="1"/>
</dbReference>
<dbReference type="InterPro" id="IPR006145">
    <property type="entry name" value="PsdUridine_synth_RsuA/RluA"/>
</dbReference>
<dbReference type="PANTHER" id="PTHR47683:SF2">
    <property type="entry name" value="RNA-BINDING S4 DOMAIN-CONTAINING PROTEIN"/>
    <property type="match status" value="1"/>
</dbReference>
<evidence type="ECO:0000256" key="4">
    <source>
        <dbReference type="PROSITE-ProRule" id="PRU00182"/>
    </source>
</evidence>
<dbReference type="InterPro" id="IPR042092">
    <property type="entry name" value="PsdUridine_s_RsuA/RluB/E/F_cat"/>
</dbReference>
<dbReference type="PROSITE" id="PS01149">
    <property type="entry name" value="PSI_RSU"/>
    <property type="match status" value="1"/>
</dbReference>
<accession>K0AXB2</accession>
<dbReference type="HOGENOM" id="CLU_024979_1_2_9"/>
<dbReference type="Gene3D" id="3.30.70.1560">
    <property type="entry name" value="Alpha-L RNA-binding motif"/>
    <property type="match status" value="1"/>
</dbReference>
<dbReference type="STRING" id="1128398.Curi_c14280"/>
<evidence type="ECO:0000313" key="8">
    <source>
        <dbReference type="Proteomes" id="UP000006094"/>
    </source>
</evidence>
<protein>
    <recommendedName>
        <fullName evidence="5">Pseudouridine synthase</fullName>
        <ecNumber evidence="5">5.4.99.-</ecNumber>
    </recommendedName>
</protein>
<evidence type="ECO:0000256" key="1">
    <source>
        <dbReference type="ARBA" id="ARBA00008348"/>
    </source>
</evidence>